<dbReference type="Proteomes" id="UP000275076">
    <property type="component" value="Unassembled WGS sequence"/>
</dbReference>
<evidence type="ECO:0000313" key="2">
    <source>
        <dbReference type="EMBL" id="RSL34759.1"/>
    </source>
</evidence>
<dbReference type="RefSeq" id="WP_125554197.1">
    <property type="nucleotide sequence ID" value="NZ_RBVX01000002.1"/>
</dbReference>
<accession>A0A428N8P1</accession>
<keyword evidence="1" id="KW-1133">Transmembrane helix</keyword>
<keyword evidence="1" id="KW-0812">Transmembrane</keyword>
<dbReference type="EMBL" id="RBVX01000002">
    <property type="protein sequence ID" value="RSL34759.1"/>
    <property type="molecule type" value="Genomic_DNA"/>
</dbReference>
<sequence length="165" mass="18977">MNSYIRNQKGYAILVVLLTITMIGIMVPVVMSNIMNSSTQYNETEEDIQLNKLAEMGAFHFEKEAERIKEQTKTSIENMEKIEDDDDVELMFYTYIENSSLNGYEKTITLEENQEQFTITQNTMNRHEDKIVIDYTVSPSLNGGSEQGEPLNETITIRANENDDN</sequence>
<keyword evidence="1" id="KW-0472">Membrane</keyword>
<dbReference type="OrthoDB" id="2937705at2"/>
<feature type="transmembrane region" description="Helical" evidence="1">
    <location>
        <begin position="12"/>
        <end position="31"/>
    </location>
</feature>
<dbReference type="AlphaFoldDB" id="A0A428N8P1"/>
<keyword evidence="3" id="KW-1185">Reference proteome</keyword>
<organism evidence="2 3">
    <name type="scientific">Salibacterium salarium</name>
    <dbReference type="NCBI Taxonomy" id="284579"/>
    <lineage>
        <taxon>Bacteria</taxon>
        <taxon>Bacillati</taxon>
        <taxon>Bacillota</taxon>
        <taxon>Bacilli</taxon>
        <taxon>Bacillales</taxon>
        <taxon>Bacillaceae</taxon>
    </lineage>
</organism>
<protein>
    <recommendedName>
        <fullName evidence="4">Type II secretory pathway, pseudopilin PulG</fullName>
    </recommendedName>
</protein>
<reference evidence="2 3" key="1">
    <citation type="submission" date="2018-10" db="EMBL/GenBank/DDBJ databases">
        <title>Draft genome sequence of Bacillus salarius IM0101, isolated from a hypersaline soil in Inner Mongolia, China.</title>
        <authorList>
            <person name="Yamprayoonswat W."/>
            <person name="Boonvisut S."/>
            <person name="Jumpathong W."/>
            <person name="Sittihan S."/>
            <person name="Ruangsuj P."/>
            <person name="Wanthongcharoen S."/>
            <person name="Thongpramul N."/>
            <person name="Pimmason S."/>
            <person name="Yu B."/>
            <person name="Yasawong M."/>
        </authorList>
    </citation>
    <scope>NUCLEOTIDE SEQUENCE [LARGE SCALE GENOMIC DNA]</scope>
    <source>
        <strain evidence="2 3">IM0101</strain>
    </source>
</reference>
<proteinExistence type="predicted"/>
<evidence type="ECO:0008006" key="4">
    <source>
        <dbReference type="Google" id="ProtNLM"/>
    </source>
</evidence>
<name>A0A428N8P1_9BACI</name>
<gene>
    <name evidence="2" type="ORF">D7Z54_02660</name>
</gene>
<evidence type="ECO:0000256" key="1">
    <source>
        <dbReference type="SAM" id="Phobius"/>
    </source>
</evidence>
<evidence type="ECO:0000313" key="3">
    <source>
        <dbReference type="Proteomes" id="UP000275076"/>
    </source>
</evidence>
<comment type="caution">
    <text evidence="2">The sequence shown here is derived from an EMBL/GenBank/DDBJ whole genome shotgun (WGS) entry which is preliminary data.</text>
</comment>